<evidence type="ECO:0000256" key="7">
    <source>
        <dbReference type="ARBA" id="ARBA00022842"/>
    </source>
</evidence>
<dbReference type="EMBL" id="WAIE01000001">
    <property type="protein sequence ID" value="KAB1443390.1"/>
    <property type="molecule type" value="Genomic_DNA"/>
</dbReference>
<dbReference type="Gene3D" id="3.40.570.10">
    <property type="entry name" value="Extracellular Endonuclease, subunit A"/>
    <property type="match status" value="1"/>
</dbReference>
<evidence type="ECO:0000256" key="11">
    <source>
        <dbReference type="SAM" id="SignalP"/>
    </source>
</evidence>
<dbReference type="InterPro" id="IPR044925">
    <property type="entry name" value="His-Me_finger_sf"/>
</dbReference>
<proteinExistence type="inferred from homology"/>
<feature type="binding site" evidence="9">
    <location>
        <position position="144"/>
    </location>
    <ligand>
        <name>Mg(2+)</name>
        <dbReference type="ChEBI" id="CHEBI:18420"/>
        <note>catalytic</note>
    </ligand>
</feature>
<dbReference type="OrthoDB" id="9811262at2"/>
<dbReference type="GO" id="GO:0004519">
    <property type="term" value="F:endonuclease activity"/>
    <property type="evidence" value="ECO:0007669"/>
    <property type="project" value="UniProtKB-UniRule"/>
</dbReference>
<dbReference type="EC" id="3.1.30.-" evidence="10"/>
<evidence type="ECO:0000313" key="15">
    <source>
        <dbReference type="Proteomes" id="UP000438699"/>
    </source>
</evidence>
<accession>A0A6N6N583</accession>
<evidence type="ECO:0000313" key="14">
    <source>
        <dbReference type="EMBL" id="KAB1443390.1"/>
    </source>
</evidence>
<keyword evidence="7" id="KW-0460">Magnesium</keyword>
<keyword evidence="11" id="KW-0732">Signal</keyword>
<comment type="similarity">
    <text evidence="2 10">Belongs to the DNA/RNA non-specific endonuclease family.</text>
</comment>
<feature type="domain" description="ENPP1-3/EXOG-like endonuclease/phosphodiesterase" evidence="12">
    <location>
        <begin position="48"/>
        <end position="250"/>
    </location>
</feature>
<evidence type="ECO:0000256" key="10">
    <source>
        <dbReference type="RuleBase" id="RU366055"/>
    </source>
</evidence>
<dbReference type="GO" id="GO:0016787">
    <property type="term" value="F:hydrolase activity"/>
    <property type="evidence" value="ECO:0007669"/>
    <property type="project" value="UniProtKB-KW"/>
</dbReference>
<dbReference type="Pfam" id="PF01223">
    <property type="entry name" value="Endonuclease_NS"/>
    <property type="match status" value="1"/>
</dbReference>
<feature type="chain" id="PRO_5027114286" description="Endonuclease" evidence="11">
    <location>
        <begin position="27"/>
        <end position="267"/>
    </location>
</feature>
<keyword evidence="15" id="KW-1185">Reference proteome</keyword>
<evidence type="ECO:0000259" key="13">
    <source>
        <dbReference type="SMART" id="SM00892"/>
    </source>
</evidence>
<keyword evidence="5 10" id="KW-0255">Endonuclease</keyword>
<keyword evidence="4 9" id="KW-0479">Metal-binding</keyword>
<evidence type="ECO:0000256" key="1">
    <source>
        <dbReference type="ARBA" id="ARBA00001946"/>
    </source>
</evidence>
<evidence type="ECO:0000256" key="5">
    <source>
        <dbReference type="ARBA" id="ARBA00022759"/>
    </source>
</evidence>
<organism evidence="14 15">
    <name type="scientific">Pseudodesulfovibrio senegalensis</name>
    <dbReference type="NCBI Taxonomy" id="1721087"/>
    <lineage>
        <taxon>Bacteria</taxon>
        <taxon>Pseudomonadati</taxon>
        <taxon>Thermodesulfobacteriota</taxon>
        <taxon>Desulfovibrionia</taxon>
        <taxon>Desulfovibrionales</taxon>
        <taxon>Desulfovibrionaceae</taxon>
    </lineage>
</organism>
<gene>
    <name evidence="14" type="ORF">F8A88_03795</name>
</gene>
<comment type="cofactor">
    <cofactor evidence="1 10">
        <name>Mg(2+)</name>
        <dbReference type="ChEBI" id="CHEBI:18420"/>
    </cofactor>
</comment>
<dbReference type="InterPro" id="IPR020821">
    <property type="entry name" value="ENPP1-3/EXOG-like_nuc-like"/>
</dbReference>
<sequence>MMQRKLSLIWGATLGFCALVVLPVMAQANFTIYGDPTGAPTTNLTVDHTIYKLSNDGMTKFATWVAYKLEKDMFTPAGKTKRVWKKDPNIPNGQTLVPSDYQGAHATLDVDRGHQAPLGSFSNTAYWRKTNFLSNITPQKSDLNQGAWLRVEVRVRKLAAEDETVYVMTGPLYGQIWGKLPNASMTHRIPTGYWKIIAIEQEDEDEPILVTGYMFGQDTARSADEDDYRATVNQIEKCTCLDFFPLLDDEIEERVESQNSLELPSMN</sequence>
<evidence type="ECO:0000256" key="8">
    <source>
        <dbReference type="PIRSR" id="PIRSR640255-1"/>
    </source>
</evidence>
<evidence type="ECO:0000256" key="3">
    <source>
        <dbReference type="ARBA" id="ARBA00022722"/>
    </source>
</evidence>
<dbReference type="InterPro" id="IPR018524">
    <property type="entry name" value="DNA/RNA_endonuclease_AS"/>
</dbReference>
<comment type="caution">
    <text evidence="14">The sequence shown here is derived from an EMBL/GenBank/DDBJ whole genome shotgun (WGS) entry which is preliminary data.</text>
</comment>
<dbReference type="RefSeq" id="WP_151149761.1">
    <property type="nucleotide sequence ID" value="NZ_WAIE01000001.1"/>
</dbReference>
<dbReference type="SMART" id="SM00477">
    <property type="entry name" value="NUC"/>
    <property type="match status" value="1"/>
</dbReference>
<dbReference type="PROSITE" id="PS01070">
    <property type="entry name" value="NUCLEASE_NON_SPEC"/>
    <property type="match status" value="1"/>
</dbReference>
<dbReference type="InterPro" id="IPR040255">
    <property type="entry name" value="Non-specific_endonuclease"/>
</dbReference>
<dbReference type="InterPro" id="IPR044929">
    <property type="entry name" value="DNA/RNA_non-sp_Endonuclease_sf"/>
</dbReference>
<dbReference type="GO" id="GO:0003676">
    <property type="term" value="F:nucleic acid binding"/>
    <property type="evidence" value="ECO:0007669"/>
    <property type="project" value="InterPro"/>
</dbReference>
<evidence type="ECO:0000256" key="9">
    <source>
        <dbReference type="PIRSR" id="PIRSR640255-2"/>
    </source>
</evidence>
<keyword evidence="6 10" id="KW-0378">Hydrolase</keyword>
<dbReference type="PANTHER" id="PTHR13966">
    <property type="entry name" value="ENDONUCLEASE RELATED"/>
    <property type="match status" value="1"/>
</dbReference>
<keyword evidence="3 10" id="KW-0540">Nuclease</keyword>
<dbReference type="PANTHER" id="PTHR13966:SF5">
    <property type="entry name" value="ENDONUCLEASE G, MITOCHONDRIAL"/>
    <property type="match status" value="1"/>
</dbReference>
<evidence type="ECO:0000256" key="4">
    <source>
        <dbReference type="ARBA" id="ARBA00022723"/>
    </source>
</evidence>
<evidence type="ECO:0000259" key="12">
    <source>
        <dbReference type="SMART" id="SM00477"/>
    </source>
</evidence>
<dbReference type="GO" id="GO:0046872">
    <property type="term" value="F:metal ion binding"/>
    <property type="evidence" value="ECO:0007669"/>
    <property type="project" value="UniProtKB-KW"/>
</dbReference>
<name>A0A6N6N583_9BACT</name>
<dbReference type="SUPFAM" id="SSF54060">
    <property type="entry name" value="His-Me finger endonucleases"/>
    <property type="match status" value="1"/>
</dbReference>
<dbReference type="CDD" id="cd00091">
    <property type="entry name" value="NUC"/>
    <property type="match status" value="1"/>
</dbReference>
<dbReference type="SMART" id="SM00892">
    <property type="entry name" value="Endonuclease_NS"/>
    <property type="match status" value="1"/>
</dbReference>
<feature type="domain" description="DNA/RNA non-specific endonuclease/pyrophosphatase/phosphodiesterase" evidence="13">
    <location>
        <begin position="47"/>
        <end position="250"/>
    </location>
</feature>
<feature type="signal peptide" evidence="11">
    <location>
        <begin position="1"/>
        <end position="26"/>
    </location>
</feature>
<dbReference type="AlphaFoldDB" id="A0A6N6N583"/>
<reference evidence="14 15" key="1">
    <citation type="journal article" date="2017" name="Int. J. Syst. Evol. Microbiol.">
        <title>Desulfovibrio senegalensis sp. nov., a mesophilic sulfate reducer isolated from marine sediment.</title>
        <authorList>
            <person name="Thioye A."/>
            <person name="Gam Z.B.A."/>
            <person name="Mbengue M."/>
            <person name="Cayol J.L."/>
            <person name="Joseph-Bartoli M."/>
            <person name="Toure-Kane C."/>
            <person name="Labat M."/>
        </authorList>
    </citation>
    <scope>NUCLEOTIDE SEQUENCE [LARGE SCALE GENOMIC DNA]</scope>
    <source>
        <strain evidence="14 15">DSM 101509</strain>
    </source>
</reference>
<dbReference type="InterPro" id="IPR001604">
    <property type="entry name" value="Endo_G_ENPP1-like_dom"/>
</dbReference>
<feature type="active site" description="Proton acceptor" evidence="8">
    <location>
        <position position="114"/>
    </location>
</feature>
<dbReference type="Proteomes" id="UP000438699">
    <property type="component" value="Unassembled WGS sequence"/>
</dbReference>
<evidence type="ECO:0000256" key="6">
    <source>
        <dbReference type="ARBA" id="ARBA00022801"/>
    </source>
</evidence>
<protein>
    <recommendedName>
        <fullName evidence="10">Endonuclease</fullName>
        <ecNumber evidence="10">3.1.30.-</ecNumber>
    </recommendedName>
</protein>
<evidence type="ECO:0000256" key="2">
    <source>
        <dbReference type="ARBA" id="ARBA00010052"/>
    </source>
</evidence>